<dbReference type="OrthoDB" id="347435at2759"/>
<sequence length="337" mass="37191">MAGDNANAALLSVFSSSPLASASALPSESLSTSDVSSSRLLSLASRSERNRLLAYYVPVYLWCENLREEIIKQKKMKEAENDSTPTLVVGVSAPQGCGKTTLVEELARLFRDDGVNCCNVSLDDFYLRGEQQDELAAKHPENSLLQFRGNFGSHDPDLGIRTIDALRQASKGDVVKLPRYDKALRGGRGDRAPESTWPQVTGPVDVVLLEGWSLGFTPVGEERAVSDGGPELAQVDKYLNEMPYGDLHERCDGWIVVQIEDPKVVFEWRLQQEVALRKVKGDENCLTDEQVSDFVDRFMPAYKGYLSGLYANGPHRANGRPTLAFYVDANRTPFASP</sequence>
<evidence type="ECO:0008006" key="3">
    <source>
        <dbReference type="Google" id="ProtNLM"/>
    </source>
</evidence>
<name>A0A830HXH9_9CHLO</name>
<evidence type="ECO:0000313" key="2">
    <source>
        <dbReference type="Proteomes" id="UP000660262"/>
    </source>
</evidence>
<dbReference type="Gene3D" id="3.40.50.300">
    <property type="entry name" value="P-loop containing nucleotide triphosphate hydrolases"/>
    <property type="match status" value="1"/>
</dbReference>
<evidence type="ECO:0000313" key="1">
    <source>
        <dbReference type="EMBL" id="GHP09677.1"/>
    </source>
</evidence>
<dbReference type="EMBL" id="BNJQ01000026">
    <property type="protein sequence ID" value="GHP09677.1"/>
    <property type="molecule type" value="Genomic_DNA"/>
</dbReference>
<proteinExistence type="predicted"/>
<comment type="caution">
    <text evidence="1">The sequence shown here is derived from an EMBL/GenBank/DDBJ whole genome shotgun (WGS) entry which is preliminary data.</text>
</comment>
<keyword evidence="2" id="KW-1185">Reference proteome</keyword>
<protein>
    <recommendedName>
        <fullName evidence="3">Phosphoribulokinase/uridine kinase domain-containing protein</fullName>
    </recommendedName>
</protein>
<dbReference type="AlphaFoldDB" id="A0A830HXH9"/>
<dbReference type="PANTHER" id="PTHR10285">
    <property type="entry name" value="URIDINE KINASE"/>
    <property type="match status" value="1"/>
</dbReference>
<organism evidence="1 2">
    <name type="scientific">Pycnococcus provasolii</name>
    <dbReference type="NCBI Taxonomy" id="41880"/>
    <lineage>
        <taxon>Eukaryota</taxon>
        <taxon>Viridiplantae</taxon>
        <taxon>Chlorophyta</taxon>
        <taxon>Pseudoscourfieldiophyceae</taxon>
        <taxon>Pseudoscourfieldiales</taxon>
        <taxon>Pycnococcaceae</taxon>
        <taxon>Pycnococcus</taxon>
    </lineage>
</organism>
<reference evidence="1" key="1">
    <citation type="submission" date="2020-10" db="EMBL/GenBank/DDBJ databases">
        <title>Unveiling of a novel bifunctional photoreceptor, Dualchrome1, isolated from a cosmopolitan green alga.</title>
        <authorList>
            <person name="Suzuki S."/>
            <person name="Kawachi M."/>
        </authorList>
    </citation>
    <scope>NUCLEOTIDE SEQUENCE</scope>
    <source>
        <strain evidence="1">NIES 2893</strain>
    </source>
</reference>
<dbReference type="SUPFAM" id="SSF52540">
    <property type="entry name" value="P-loop containing nucleoside triphosphate hydrolases"/>
    <property type="match status" value="1"/>
</dbReference>
<dbReference type="Proteomes" id="UP000660262">
    <property type="component" value="Unassembled WGS sequence"/>
</dbReference>
<accession>A0A830HXH9</accession>
<gene>
    <name evidence="1" type="ORF">PPROV_000841200</name>
</gene>
<dbReference type="InterPro" id="IPR027417">
    <property type="entry name" value="P-loop_NTPase"/>
</dbReference>